<organism evidence="1 2">
    <name type="scientific">Reichenbachiella ulvae</name>
    <dbReference type="NCBI Taxonomy" id="2980104"/>
    <lineage>
        <taxon>Bacteria</taxon>
        <taxon>Pseudomonadati</taxon>
        <taxon>Bacteroidota</taxon>
        <taxon>Cytophagia</taxon>
        <taxon>Cytophagales</taxon>
        <taxon>Reichenbachiellaceae</taxon>
        <taxon>Reichenbachiella</taxon>
    </lineage>
</organism>
<dbReference type="Proteomes" id="UP001300692">
    <property type="component" value="Unassembled WGS sequence"/>
</dbReference>
<comment type="caution">
    <text evidence="1">The sequence shown here is derived from an EMBL/GenBank/DDBJ whole genome shotgun (WGS) entry which is preliminary data.</text>
</comment>
<evidence type="ECO:0000313" key="1">
    <source>
        <dbReference type="EMBL" id="MCV9389511.1"/>
    </source>
</evidence>
<reference evidence="1 2" key="1">
    <citation type="submission" date="2022-10" db="EMBL/GenBank/DDBJ databases">
        <title>Comparative genomics and taxonomic characterization of three novel marine species of genus Reichenbachiella exhibiting antioxidant and polysaccharide degradation activities.</title>
        <authorList>
            <person name="Muhammad N."/>
            <person name="Lee Y.-J."/>
            <person name="Ko J."/>
            <person name="Kim S.-G."/>
        </authorList>
    </citation>
    <scope>NUCLEOTIDE SEQUENCE [LARGE SCALE GENOMIC DNA]</scope>
    <source>
        <strain evidence="1 2">ABR2-5</strain>
    </source>
</reference>
<dbReference type="RefSeq" id="WP_264140492.1">
    <property type="nucleotide sequence ID" value="NZ_JAOYOD010000010.1"/>
</dbReference>
<sequence>MKLKILYKCTCIDPSVQCVFRLGRINTDPNNPLAEDVDPGLKVGSVFKEACLTAHLHQRIQ</sequence>
<proteinExistence type="predicted"/>
<keyword evidence="2" id="KW-1185">Reference proteome</keyword>
<gene>
    <name evidence="1" type="ORF">N7U62_22845</name>
</gene>
<dbReference type="EMBL" id="JAOYOD010000010">
    <property type="protein sequence ID" value="MCV9389511.1"/>
    <property type="molecule type" value="Genomic_DNA"/>
</dbReference>
<evidence type="ECO:0000313" key="2">
    <source>
        <dbReference type="Proteomes" id="UP001300692"/>
    </source>
</evidence>
<accession>A0ABT3D0N4</accession>
<protein>
    <submittedName>
        <fullName evidence="1">Uncharacterized protein</fullName>
    </submittedName>
</protein>
<name>A0ABT3D0N4_9BACT</name>